<dbReference type="InterPro" id="IPR002491">
    <property type="entry name" value="ABC_transptr_periplasmic_BD"/>
</dbReference>
<keyword evidence="2" id="KW-0732">Signal</keyword>
<dbReference type="SUPFAM" id="SSF53807">
    <property type="entry name" value="Helical backbone' metal receptor"/>
    <property type="match status" value="1"/>
</dbReference>
<reference evidence="4 5" key="1">
    <citation type="submission" date="2018-06" db="EMBL/GenBank/DDBJ databases">
        <title>Phytoactinopolyspora halophila sp. nov., a novel halophilic actinomycete isolated from a saline soil in China.</title>
        <authorList>
            <person name="Tang S.-K."/>
        </authorList>
    </citation>
    <scope>NUCLEOTIDE SEQUENCE [LARGE SCALE GENOMIC DNA]</scope>
    <source>
        <strain evidence="4 5">YIM 96934</strain>
    </source>
</reference>
<evidence type="ECO:0000259" key="3">
    <source>
        <dbReference type="PROSITE" id="PS50983"/>
    </source>
</evidence>
<evidence type="ECO:0000256" key="1">
    <source>
        <dbReference type="ARBA" id="ARBA00008814"/>
    </source>
</evidence>
<dbReference type="AlphaFoldDB" id="A0A329QPV6"/>
<accession>A0A329QPV6</accession>
<dbReference type="PANTHER" id="PTHR30535:SF4">
    <property type="entry name" value="HEMIN-BINDING PERIPLASMIC PROTEIN HMUT"/>
    <property type="match status" value="1"/>
</dbReference>
<evidence type="ECO:0000313" key="5">
    <source>
        <dbReference type="Proteomes" id="UP000250462"/>
    </source>
</evidence>
<dbReference type="Pfam" id="PF01497">
    <property type="entry name" value="Peripla_BP_2"/>
    <property type="match status" value="1"/>
</dbReference>
<comment type="similarity">
    <text evidence="1">Belongs to the bacterial solute-binding protein 8 family.</text>
</comment>
<sequence>MQMSDDRRRFRRWCAVLAVPAFLFVLAACGGDDGRAEPSTEPVTQPADEGPAQIAALSSDAAEAVRTLVGAERLVAVPESTSNEHLGNHADEMAQVPNHVPSSANVDPEQVLSWDPDLVVVTARHDGEQDAGELLEQADVPLVTIENNWGSIEQLQDNYRTIGEALGAVDRADKLIAEMEADLAELADQLDGADEPSVLVLTNQASDPFIAGPGSMPTDIVRHAGGAPVVDGSEISRTMPAEPEQIVGLEPDAILLVDVLGRGEESFDGLLGNEAVAQLDAVENGRIMTLPGRSAMAAGGVHVVDGVRDVATWLHPGDGLEEGGA</sequence>
<protein>
    <recommendedName>
        <fullName evidence="3">Fe/B12 periplasmic-binding domain-containing protein</fullName>
    </recommendedName>
</protein>
<name>A0A329QPV6_9ACTN</name>
<dbReference type="PROSITE" id="PS51257">
    <property type="entry name" value="PROKAR_LIPOPROTEIN"/>
    <property type="match status" value="1"/>
</dbReference>
<evidence type="ECO:0000256" key="2">
    <source>
        <dbReference type="SAM" id="SignalP"/>
    </source>
</evidence>
<dbReference type="PROSITE" id="PS50983">
    <property type="entry name" value="FE_B12_PBP"/>
    <property type="match status" value="1"/>
</dbReference>
<dbReference type="InterPro" id="IPR050902">
    <property type="entry name" value="ABC_Transporter_SBP"/>
</dbReference>
<dbReference type="EMBL" id="QMIG01000011">
    <property type="protein sequence ID" value="RAW13759.1"/>
    <property type="molecule type" value="Genomic_DNA"/>
</dbReference>
<feature type="signal peptide" evidence="2">
    <location>
        <begin position="1"/>
        <end position="27"/>
    </location>
</feature>
<feature type="chain" id="PRO_5038741666" description="Fe/B12 periplasmic-binding domain-containing protein" evidence="2">
    <location>
        <begin position="28"/>
        <end position="325"/>
    </location>
</feature>
<comment type="caution">
    <text evidence="4">The sequence shown here is derived from an EMBL/GenBank/DDBJ whole genome shotgun (WGS) entry which is preliminary data.</text>
</comment>
<keyword evidence="5" id="KW-1185">Reference proteome</keyword>
<gene>
    <name evidence="4" type="ORF">DPM12_12180</name>
</gene>
<organism evidence="4 5">
    <name type="scientific">Phytoactinopolyspora halophila</name>
    <dbReference type="NCBI Taxonomy" id="1981511"/>
    <lineage>
        <taxon>Bacteria</taxon>
        <taxon>Bacillati</taxon>
        <taxon>Actinomycetota</taxon>
        <taxon>Actinomycetes</taxon>
        <taxon>Jiangellales</taxon>
        <taxon>Jiangellaceae</taxon>
        <taxon>Phytoactinopolyspora</taxon>
    </lineage>
</organism>
<proteinExistence type="inferred from homology"/>
<evidence type="ECO:0000313" key="4">
    <source>
        <dbReference type="EMBL" id="RAW13759.1"/>
    </source>
</evidence>
<dbReference type="PANTHER" id="PTHR30535">
    <property type="entry name" value="VITAMIN B12-BINDING PROTEIN"/>
    <property type="match status" value="1"/>
</dbReference>
<dbReference type="Proteomes" id="UP000250462">
    <property type="component" value="Unassembled WGS sequence"/>
</dbReference>
<dbReference type="Gene3D" id="3.40.50.1980">
    <property type="entry name" value="Nitrogenase molybdenum iron protein domain"/>
    <property type="match status" value="2"/>
</dbReference>
<feature type="domain" description="Fe/B12 periplasmic-binding" evidence="3">
    <location>
        <begin position="53"/>
        <end position="318"/>
    </location>
</feature>